<dbReference type="AlphaFoldDB" id="A0A841IVB6"/>
<keyword evidence="2" id="KW-0812">Transmembrane</keyword>
<feature type="transmembrane region" description="Helical" evidence="2">
    <location>
        <begin position="59"/>
        <end position="80"/>
    </location>
</feature>
<feature type="region of interest" description="Disordered" evidence="1">
    <location>
        <begin position="301"/>
        <end position="336"/>
    </location>
</feature>
<sequence length="379" mass="40630">MKLLKKTTDPMPTAPTAASGLAGWFTPTRLVVAAAAVPSLLSLMWVANTAADIIGNGPAGWAAGVFADVLIVSTVLVAWVAPDVRRLASIGGWIAAAAAGLLLGCHHWGTEQVAFALVPIGSKFLWHIALAARTAWEQRRDADRAAAAQAAEKERLEAEEAAQAERDADRERELALSTDLTEDEKRELAEIRRQAAYARAKAEAEMELTAAQAEADRMRQQADADAERIRQEAEHQMRQEALQRQVEAQLAAQRADAELLKQRFALEQELTLMRPIGAGPAIGNERVPDDASAITDGPFTAGFGFPQSTPARRVPAVDDRTVPRVPTPGSEGERNRAAVLAAYKRLAATGATPSVSAIATEAGVSRRTVNRHLPPQMRG</sequence>
<feature type="transmembrane region" description="Helical" evidence="2">
    <location>
        <begin position="87"/>
        <end position="109"/>
    </location>
</feature>
<reference evidence="3 4" key="1">
    <citation type="submission" date="2020-08" db="EMBL/GenBank/DDBJ databases">
        <title>Genomic Encyclopedia of Type Strains, Phase III (KMG-III): the genomes of soil and plant-associated and newly described type strains.</title>
        <authorList>
            <person name="Whitman W."/>
        </authorList>
    </citation>
    <scope>NUCLEOTIDE SEQUENCE [LARGE SCALE GENOMIC DNA]</scope>
    <source>
        <strain evidence="3 4">CECT 8712</strain>
    </source>
</reference>
<organism evidence="3 4">
    <name type="scientific">Nocardiopsis algeriensis</name>
    <dbReference type="NCBI Taxonomy" id="1478215"/>
    <lineage>
        <taxon>Bacteria</taxon>
        <taxon>Bacillati</taxon>
        <taxon>Actinomycetota</taxon>
        <taxon>Actinomycetes</taxon>
        <taxon>Streptosporangiales</taxon>
        <taxon>Nocardiopsidaceae</taxon>
        <taxon>Nocardiopsis</taxon>
    </lineage>
</organism>
<evidence type="ECO:0000313" key="3">
    <source>
        <dbReference type="EMBL" id="MBB6122200.1"/>
    </source>
</evidence>
<dbReference type="EMBL" id="JACHJO010000017">
    <property type="protein sequence ID" value="MBB6122200.1"/>
    <property type="molecule type" value="Genomic_DNA"/>
</dbReference>
<evidence type="ECO:0000313" key="4">
    <source>
        <dbReference type="Proteomes" id="UP000536604"/>
    </source>
</evidence>
<proteinExistence type="predicted"/>
<evidence type="ECO:0000256" key="2">
    <source>
        <dbReference type="SAM" id="Phobius"/>
    </source>
</evidence>
<keyword evidence="4" id="KW-1185">Reference proteome</keyword>
<dbReference type="Gene3D" id="1.10.357.10">
    <property type="entry name" value="Tetracycline Repressor, domain 2"/>
    <property type="match status" value="1"/>
</dbReference>
<keyword evidence="2" id="KW-0472">Membrane</keyword>
<dbReference type="RefSeq" id="WP_184293640.1">
    <property type="nucleotide sequence ID" value="NZ_JACHJO010000017.1"/>
</dbReference>
<evidence type="ECO:0000256" key="1">
    <source>
        <dbReference type="SAM" id="MobiDB-lite"/>
    </source>
</evidence>
<accession>A0A841IVB6</accession>
<feature type="transmembrane region" description="Helical" evidence="2">
    <location>
        <begin position="21"/>
        <end position="47"/>
    </location>
</feature>
<protein>
    <submittedName>
        <fullName evidence="3">Uncharacterized protein</fullName>
    </submittedName>
</protein>
<keyword evidence="2" id="KW-1133">Transmembrane helix</keyword>
<gene>
    <name evidence="3" type="ORF">FHS13_004189</name>
</gene>
<feature type="region of interest" description="Disordered" evidence="1">
    <location>
        <begin position="159"/>
        <end position="179"/>
    </location>
</feature>
<comment type="caution">
    <text evidence="3">The sequence shown here is derived from an EMBL/GenBank/DDBJ whole genome shotgun (WGS) entry which is preliminary data.</text>
</comment>
<dbReference type="Proteomes" id="UP000536604">
    <property type="component" value="Unassembled WGS sequence"/>
</dbReference>
<feature type="compositionally biased region" description="Basic and acidic residues" evidence="1">
    <location>
        <begin position="159"/>
        <end position="174"/>
    </location>
</feature>
<name>A0A841IVB6_9ACTN</name>